<evidence type="ECO:0000313" key="4">
    <source>
        <dbReference type="EMBL" id="KAB1067140.1"/>
    </source>
</evidence>
<dbReference type="AlphaFoldDB" id="A0A6N6MBY0"/>
<feature type="signal peptide" evidence="1">
    <location>
        <begin position="1"/>
        <end position="19"/>
    </location>
</feature>
<dbReference type="RefSeq" id="WP_150940130.1">
    <property type="nucleotide sequence ID" value="NZ_WAAT01000050.1"/>
</dbReference>
<gene>
    <name evidence="4" type="ORF">F6U93_12020</name>
</gene>
<dbReference type="Pfam" id="PF01841">
    <property type="entry name" value="Transglut_core"/>
    <property type="match status" value="1"/>
</dbReference>
<evidence type="ECO:0000259" key="3">
    <source>
        <dbReference type="Pfam" id="PF12969"/>
    </source>
</evidence>
<dbReference type="InterPro" id="IPR024618">
    <property type="entry name" value="DUF3857"/>
</dbReference>
<dbReference type="InterPro" id="IPR002931">
    <property type="entry name" value="Transglutaminase-like"/>
</dbReference>
<keyword evidence="1" id="KW-0732">Signal</keyword>
<dbReference type="Gene3D" id="2.60.40.3140">
    <property type="match status" value="1"/>
</dbReference>
<dbReference type="Pfam" id="PF12969">
    <property type="entry name" value="DUF3857"/>
    <property type="match status" value="1"/>
</dbReference>
<sequence>MNKALLVLFLLCTFLHIFAQENYNADSFNITSGDLTTNTFKKDSTANAIVIYEYGNSYVDKNDFKLRTEVKRKIKILNQEGFDHANVLIHLYKNDSGRYEKASEIIGTTRNQVGGQVETTKLKEAHIFREEYDENHTLVKFTLPNIKAGSVITYSYTITSPFMFKYHGWAFQSDIPTLYSQYDTSIPGYWDYHIKLVGGKKLAINDSELKKTCLEVGRGSADCAISTYVMKDVPAFIEEDFITTKQNYLARIEYELKTFTQADGVKQHYTKSWKDVDKELRTDKDIGKQLKKSIDLEEFLAPEIIAENDPLKKAQAIFSYVQTNYTWNEEYDIFNDVAVKDLIKNKSGNVSSINILLHNLLNEAGVKVKPVLLSTRNNGFPTMLYPVLSDYNYILVQAIINDKTYLLDATDDYLSFGQIPYRCLNHHGRLFDFKNESKWIDLKPNNQTASYYMAELSLDDNNALSGQVRTKKTGYHAYDSKKAYRNDENAYLKDLEEMHLNSEVSDLETDLEDHSSPEFKESYHIKHELESIAGNIYLSPILMQFFSENPFKLQERTYPIDFGYKDTYFYSANINIGSGYAVKSMPEDMAFQLPNNTGTFVFTSKQVNNAINVMLKITFNKSIYEPEYYEYLKEFMSKILEVQNNSTILITKSS</sequence>
<dbReference type="Gene3D" id="3.10.620.30">
    <property type="match status" value="1"/>
</dbReference>
<evidence type="ECO:0000256" key="1">
    <source>
        <dbReference type="SAM" id="SignalP"/>
    </source>
</evidence>
<evidence type="ECO:0000259" key="2">
    <source>
        <dbReference type="Pfam" id="PF01841"/>
    </source>
</evidence>
<proteinExistence type="predicted"/>
<feature type="chain" id="PRO_5026663986" evidence="1">
    <location>
        <begin position="20"/>
        <end position="654"/>
    </location>
</feature>
<evidence type="ECO:0000313" key="5">
    <source>
        <dbReference type="Proteomes" id="UP000441333"/>
    </source>
</evidence>
<accession>A0A6N6MBY0</accession>
<dbReference type="EMBL" id="WAAT01000050">
    <property type="protein sequence ID" value="KAB1067140.1"/>
    <property type="molecule type" value="Genomic_DNA"/>
</dbReference>
<feature type="domain" description="DUF3857" evidence="3">
    <location>
        <begin position="67"/>
        <end position="199"/>
    </location>
</feature>
<dbReference type="Gene3D" id="2.60.120.1130">
    <property type="match status" value="1"/>
</dbReference>
<protein>
    <submittedName>
        <fullName evidence="4">DUF3857 domain-containing protein</fullName>
    </submittedName>
</protein>
<name>A0A6N6MBY0_9FLAO</name>
<dbReference type="Proteomes" id="UP000441333">
    <property type="component" value="Unassembled WGS sequence"/>
</dbReference>
<comment type="caution">
    <text evidence="4">The sequence shown here is derived from an EMBL/GenBank/DDBJ whole genome shotgun (WGS) entry which is preliminary data.</text>
</comment>
<keyword evidence="5" id="KW-1185">Reference proteome</keyword>
<feature type="domain" description="Transglutaminase-like" evidence="2">
    <location>
        <begin position="304"/>
        <end position="397"/>
    </location>
</feature>
<reference evidence="4 5" key="1">
    <citation type="submission" date="2019-09" db="EMBL/GenBank/DDBJ databases">
        <authorList>
            <person name="Cao W.R."/>
        </authorList>
    </citation>
    <scope>NUCLEOTIDE SEQUENCE [LARGE SCALE GENOMIC DNA]</scope>
    <source>
        <strain evidence="4 5">B1N29</strain>
    </source>
</reference>
<organism evidence="4 5">
    <name type="scientific">Pseudotamlana haliotis</name>
    <dbReference type="NCBI Taxonomy" id="2614804"/>
    <lineage>
        <taxon>Bacteria</taxon>
        <taxon>Pseudomonadati</taxon>
        <taxon>Bacteroidota</taxon>
        <taxon>Flavobacteriia</taxon>
        <taxon>Flavobacteriales</taxon>
        <taxon>Flavobacteriaceae</taxon>
        <taxon>Pseudotamlana</taxon>
    </lineage>
</organism>